<keyword evidence="3" id="KW-0496">Mitochondrion</keyword>
<dbReference type="InterPro" id="IPR006571">
    <property type="entry name" value="TLDc_dom"/>
</dbReference>
<organism evidence="6 7">
    <name type="scientific">Pholiota conissans</name>
    <dbReference type="NCBI Taxonomy" id="109636"/>
    <lineage>
        <taxon>Eukaryota</taxon>
        <taxon>Fungi</taxon>
        <taxon>Dikarya</taxon>
        <taxon>Basidiomycota</taxon>
        <taxon>Agaricomycotina</taxon>
        <taxon>Agaricomycetes</taxon>
        <taxon>Agaricomycetidae</taxon>
        <taxon>Agaricales</taxon>
        <taxon>Agaricineae</taxon>
        <taxon>Strophariaceae</taxon>
        <taxon>Pholiota</taxon>
    </lineage>
</organism>
<sequence length="172" mass="18651">LPALARLPKAWSLIYSLDQNGISLTTLYSRCEAYTTRRPVPGEVRNTSMLFAVKDSEGGIFGAWLAEGVRGVKGNRGYFGGGESFLWKYVNDTLKVFKCTGKNNYVALCEPEYISFGGGDGHYGLYLDDTLFDGSSAPCPTFDNEPLCSPGPKKGSTVTFECVGLEVWGMGS</sequence>
<feature type="non-terminal residue" evidence="6">
    <location>
        <position position="1"/>
    </location>
</feature>
<dbReference type="Pfam" id="PF07534">
    <property type="entry name" value="TLD"/>
    <property type="match status" value="1"/>
</dbReference>
<proteinExistence type="inferred from homology"/>
<comment type="caution">
    <text evidence="6">The sequence shown here is derived from an EMBL/GenBank/DDBJ whole genome shotgun (WGS) entry which is preliminary data.</text>
</comment>
<dbReference type="PANTHER" id="PTHR23354:SF62">
    <property type="entry name" value="MUSTARD, ISOFORM V"/>
    <property type="match status" value="1"/>
</dbReference>
<feature type="domain" description="TLDc" evidence="5">
    <location>
        <begin position="1"/>
        <end position="171"/>
    </location>
</feature>
<evidence type="ECO:0000256" key="1">
    <source>
        <dbReference type="ARBA" id="ARBA00004173"/>
    </source>
</evidence>
<keyword evidence="7" id="KW-1185">Reference proteome</keyword>
<evidence type="ECO:0000256" key="3">
    <source>
        <dbReference type="ARBA" id="ARBA00023128"/>
    </source>
</evidence>
<gene>
    <name evidence="6" type="ORF">BDN70DRAFT_804093</name>
</gene>
<reference evidence="6" key="1">
    <citation type="submission" date="2020-11" db="EMBL/GenBank/DDBJ databases">
        <authorList>
            <consortium name="DOE Joint Genome Institute"/>
            <person name="Ahrendt S."/>
            <person name="Riley R."/>
            <person name="Andreopoulos W."/>
            <person name="Labutti K."/>
            <person name="Pangilinan J."/>
            <person name="Ruiz-Duenas F.J."/>
            <person name="Barrasa J.M."/>
            <person name="Sanchez-Garcia M."/>
            <person name="Camarero S."/>
            <person name="Miyauchi S."/>
            <person name="Serrano A."/>
            <person name="Linde D."/>
            <person name="Babiker R."/>
            <person name="Drula E."/>
            <person name="Ayuso-Fernandez I."/>
            <person name="Pacheco R."/>
            <person name="Padilla G."/>
            <person name="Ferreira P."/>
            <person name="Barriuso J."/>
            <person name="Kellner H."/>
            <person name="Castanera R."/>
            <person name="Alfaro M."/>
            <person name="Ramirez L."/>
            <person name="Pisabarro A.G."/>
            <person name="Kuo A."/>
            <person name="Tritt A."/>
            <person name="Lipzen A."/>
            <person name="He G."/>
            <person name="Yan M."/>
            <person name="Ng V."/>
            <person name="Cullen D."/>
            <person name="Martin F."/>
            <person name="Rosso M.-N."/>
            <person name="Henrissat B."/>
            <person name="Hibbett D."/>
            <person name="Martinez A.T."/>
            <person name="Grigoriev I.V."/>
        </authorList>
    </citation>
    <scope>NUCLEOTIDE SEQUENCE</scope>
    <source>
        <strain evidence="6">CIRM-BRFM 674</strain>
    </source>
</reference>
<evidence type="ECO:0000256" key="2">
    <source>
        <dbReference type="ARBA" id="ARBA00009540"/>
    </source>
</evidence>
<accession>A0A9P5Z6S2</accession>
<dbReference type="EMBL" id="MU155184">
    <property type="protein sequence ID" value="KAF9481064.1"/>
    <property type="molecule type" value="Genomic_DNA"/>
</dbReference>
<evidence type="ECO:0000313" key="6">
    <source>
        <dbReference type="EMBL" id="KAF9481064.1"/>
    </source>
</evidence>
<dbReference type="GO" id="GO:0005634">
    <property type="term" value="C:nucleus"/>
    <property type="evidence" value="ECO:0007669"/>
    <property type="project" value="TreeGrafter"/>
</dbReference>
<protein>
    <recommendedName>
        <fullName evidence="4">Oxidation resistance protein 1</fullName>
    </recommendedName>
</protein>
<dbReference type="OrthoDB" id="26679at2759"/>
<evidence type="ECO:0000256" key="4">
    <source>
        <dbReference type="ARBA" id="ARBA00040604"/>
    </source>
</evidence>
<dbReference type="PROSITE" id="PS51886">
    <property type="entry name" value="TLDC"/>
    <property type="match status" value="1"/>
</dbReference>
<dbReference type="PANTHER" id="PTHR23354">
    <property type="entry name" value="NUCLEOLAR PROTEIN 7/ESTROGEN RECEPTOR COACTIVATOR-RELATED"/>
    <property type="match status" value="1"/>
</dbReference>
<dbReference type="GO" id="GO:0006979">
    <property type="term" value="P:response to oxidative stress"/>
    <property type="evidence" value="ECO:0007669"/>
    <property type="project" value="TreeGrafter"/>
</dbReference>
<dbReference type="SMART" id="SM00584">
    <property type="entry name" value="TLDc"/>
    <property type="match status" value="1"/>
</dbReference>
<dbReference type="Proteomes" id="UP000807469">
    <property type="component" value="Unassembled WGS sequence"/>
</dbReference>
<evidence type="ECO:0000313" key="7">
    <source>
        <dbReference type="Proteomes" id="UP000807469"/>
    </source>
</evidence>
<comment type="subcellular location">
    <subcellularLocation>
        <location evidence="1">Mitochondrion</location>
    </subcellularLocation>
</comment>
<dbReference type="AlphaFoldDB" id="A0A9P5Z6S2"/>
<dbReference type="GO" id="GO:0005739">
    <property type="term" value="C:mitochondrion"/>
    <property type="evidence" value="ECO:0007669"/>
    <property type="project" value="UniProtKB-SubCell"/>
</dbReference>
<comment type="similarity">
    <text evidence="2">Belongs to the OXR1 family.</text>
</comment>
<evidence type="ECO:0000259" key="5">
    <source>
        <dbReference type="PROSITE" id="PS51886"/>
    </source>
</evidence>
<name>A0A9P5Z6S2_9AGAR</name>